<name>A0AAV8V966_9CUCU</name>
<protein>
    <submittedName>
        <fullName evidence="1">Uncharacterized protein</fullName>
    </submittedName>
</protein>
<evidence type="ECO:0000313" key="2">
    <source>
        <dbReference type="Proteomes" id="UP001159042"/>
    </source>
</evidence>
<comment type="caution">
    <text evidence="1">The sequence shown here is derived from an EMBL/GenBank/DDBJ whole genome shotgun (WGS) entry which is preliminary data.</text>
</comment>
<accession>A0AAV8V966</accession>
<keyword evidence="2" id="KW-1185">Reference proteome</keyword>
<sequence length="75" mass="8308">MSLLNYGETWFALTDSNIKNGFKHTGIYDTSSENATKVNRFAINQDIFRAEGLKSLEPVDASSSLEVVPSQRPEA</sequence>
<evidence type="ECO:0000313" key="1">
    <source>
        <dbReference type="EMBL" id="KAJ8910765.1"/>
    </source>
</evidence>
<reference evidence="1 2" key="1">
    <citation type="journal article" date="2023" name="Insect Mol. Biol.">
        <title>Genome sequencing provides insights into the evolution of gene families encoding plant cell wall-degrading enzymes in longhorned beetles.</title>
        <authorList>
            <person name="Shin N.R."/>
            <person name="Okamura Y."/>
            <person name="Kirsch R."/>
            <person name="Pauchet Y."/>
        </authorList>
    </citation>
    <scope>NUCLEOTIDE SEQUENCE [LARGE SCALE GENOMIC DNA]</scope>
    <source>
        <strain evidence="1">EAD_L_NR</strain>
    </source>
</reference>
<dbReference type="Proteomes" id="UP001159042">
    <property type="component" value="Unassembled WGS sequence"/>
</dbReference>
<dbReference type="AlphaFoldDB" id="A0AAV8V966"/>
<proteinExistence type="predicted"/>
<gene>
    <name evidence="1" type="ORF">NQ315_009074</name>
</gene>
<dbReference type="EMBL" id="JANEYG010000248">
    <property type="protein sequence ID" value="KAJ8910765.1"/>
    <property type="molecule type" value="Genomic_DNA"/>
</dbReference>
<organism evidence="1 2">
    <name type="scientific">Exocentrus adspersus</name>
    <dbReference type="NCBI Taxonomy" id="1586481"/>
    <lineage>
        <taxon>Eukaryota</taxon>
        <taxon>Metazoa</taxon>
        <taxon>Ecdysozoa</taxon>
        <taxon>Arthropoda</taxon>
        <taxon>Hexapoda</taxon>
        <taxon>Insecta</taxon>
        <taxon>Pterygota</taxon>
        <taxon>Neoptera</taxon>
        <taxon>Endopterygota</taxon>
        <taxon>Coleoptera</taxon>
        <taxon>Polyphaga</taxon>
        <taxon>Cucujiformia</taxon>
        <taxon>Chrysomeloidea</taxon>
        <taxon>Cerambycidae</taxon>
        <taxon>Lamiinae</taxon>
        <taxon>Acanthocinini</taxon>
        <taxon>Exocentrus</taxon>
    </lineage>
</organism>